<dbReference type="RefSeq" id="XP_044558989.1">
    <property type="nucleotide sequence ID" value="XM_044710569.1"/>
</dbReference>
<dbReference type="AlphaFoldDB" id="A0A6A5BHS4"/>
<comment type="caution">
    <text evidence="3">The sequence shown here is derived from an EMBL/GenBank/DDBJ whole genome shotgun (WGS) entry which is preliminary data.</text>
</comment>
<feature type="compositionally biased region" description="Low complexity" evidence="1">
    <location>
        <begin position="191"/>
        <end position="203"/>
    </location>
</feature>
<keyword evidence="4" id="KW-1185">Reference proteome</keyword>
<protein>
    <submittedName>
        <fullName evidence="3">Uncharacterized protein</fullName>
    </submittedName>
</protein>
<evidence type="ECO:0000256" key="2">
    <source>
        <dbReference type="SAM" id="Phobius"/>
    </source>
</evidence>
<keyword evidence="2" id="KW-1133">Transmembrane helix</keyword>
<proteinExistence type="predicted"/>
<accession>A0A6A5BHS4</accession>
<evidence type="ECO:0000256" key="1">
    <source>
        <dbReference type="SAM" id="MobiDB-lite"/>
    </source>
</evidence>
<dbReference type="VEuPathDB" id="AmoebaDB:NF0100010"/>
<evidence type="ECO:0000313" key="3">
    <source>
        <dbReference type="EMBL" id="KAF0974276.1"/>
    </source>
</evidence>
<dbReference type="SUPFAM" id="SSF52540">
    <property type="entry name" value="P-loop containing nucleoside triphosphate hydrolases"/>
    <property type="match status" value="1"/>
</dbReference>
<organism evidence="3 4">
    <name type="scientific">Naegleria fowleri</name>
    <name type="common">Brain eating amoeba</name>
    <dbReference type="NCBI Taxonomy" id="5763"/>
    <lineage>
        <taxon>Eukaryota</taxon>
        <taxon>Discoba</taxon>
        <taxon>Heterolobosea</taxon>
        <taxon>Tetramitia</taxon>
        <taxon>Eutetramitia</taxon>
        <taxon>Vahlkampfiidae</taxon>
        <taxon>Naegleria</taxon>
    </lineage>
</organism>
<keyword evidence="2" id="KW-0812">Transmembrane</keyword>
<reference evidence="3 4" key="1">
    <citation type="journal article" date="2019" name="Sci. Rep.">
        <title>Nanopore sequencing improves the draft genome of the human pathogenic amoeba Naegleria fowleri.</title>
        <authorList>
            <person name="Liechti N."/>
            <person name="Schurch N."/>
            <person name="Bruggmann R."/>
            <person name="Wittwer M."/>
        </authorList>
    </citation>
    <scope>NUCLEOTIDE SEQUENCE [LARGE SCALE GENOMIC DNA]</scope>
    <source>
        <strain evidence="3 4">ATCC 30894</strain>
    </source>
</reference>
<dbReference type="InterPro" id="IPR027417">
    <property type="entry name" value="P-loop_NTPase"/>
</dbReference>
<feature type="transmembrane region" description="Helical" evidence="2">
    <location>
        <begin position="771"/>
        <end position="795"/>
    </location>
</feature>
<dbReference type="VEuPathDB" id="AmoebaDB:NfTy_075980"/>
<feature type="region of interest" description="Disordered" evidence="1">
    <location>
        <begin position="191"/>
        <end position="242"/>
    </location>
</feature>
<evidence type="ECO:0000313" key="4">
    <source>
        <dbReference type="Proteomes" id="UP000444721"/>
    </source>
</evidence>
<dbReference type="OrthoDB" id="10541607at2759"/>
<feature type="region of interest" description="Disordered" evidence="1">
    <location>
        <begin position="84"/>
        <end position="103"/>
    </location>
</feature>
<dbReference type="VEuPathDB" id="AmoebaDB:FDP41_006886"/>
<keyword evidence="2" id="KW-0472">Membrane</keyword>
<sequence length="977" mass="111526">MSSCRNLPFSSCLTHQSYPSSWIHTSNNINSNNTNHSCRRQEDTNSPPLLLLDASIHQDSTTLLNTTNLMDGYVMVQSVEEDDPSQCSSSSCSTSSSNLENSNNNMATLHTIRRRHRMDCGHHGHLNYTFLRDPNDDEFQFNPKDHDPHEIYFSGDPNSEEDEDHRHRMTCMKEIILQQFYKNGISSSDSFMSSQSFSREGSSGENSPKKMNKKEQCFSSSADASSRIPAQDDDSQGSSFEPFNTILSEEPFENNIRNTIAFTSMVGEGESESSEEFSIQLEKMSNSDSGTCPLEMSHATHHHPILDTHQTSVGQDLLKHPLCEHPKVLSDELFSEGQRPMNGIPSSVLESNGCDPHHHHHHHHGHHQKGHFNHGIIESTTITPAIASSTLLAISKVREQIRNEILLSRLSSEYESDSYGHKISRGYNLVLAGCSQSGKSQLKSLLCSIMNFENHLKHESPETFTCHETSTDFNSFHHTIHDPHSEEDDLKHSLPIFKNLDHTTRTRCLVQDSIPFRCSVKPFNAKNGNSSSNNSSKRNNGDMETSFLMDTQKEMTFMFSDLPGVNIEKQLNAYMNMLTALYMGTYGEDDFVTSFDMDSESKLFSNNCFLENRRSYNKIKREYHHLIVLTIPIMFTELELKLIQSIQQHLDEKSIPYLIVATKTDLLVDGHHSGMVTNSMKTPVVTDSSASVQKQQQWIEMKKQEIARALGMRSFDILTIGMSDEKGHEGLRDFETIHPDLYHQSMVLLRQIILHCHRVRNNEIRMGWIEWFVFWLCLWVVGNVRSLTLMMQWCWKAHEPCMMIRQETAQAIQEQKENSKTISTQTIEKDPCFESDPSNAKTTITNGTCSQKQCLSSKLTKNEKEEIDLNVKEVDRQDEQRSNGPSNLNAVKTEPVHSPTITRNEQEEEINQKEEVVTTTTTDESSACQESCRQEAKKKRKFHRLEKRILYNRIFQATVLTMLAILMFQTLMVFLVV</sequence>
<feature type="transmembrane region" description="Helical" evidence="2">
    <location>
        <begin position="954"/>
        <end position="976"/>
    </location>
</feature>
<name>A0A6A5BHS4_NAEFO</name>
<feature type="compositionally biased region" description="Low complexity" evidence="1">
    <location>
        <begin position="85"/>
        <end position="103"/>
    </location>
</feature>
<gene>
    <name evidence="3" type="ORF">FDP41_006886</name>
</gene>
<dbReference type="Proteomes" id="UP000444721">
    <property type="component" value="Unassembled WGS sequence"/>
</dbReference>
<dbReference type="GeneID" id="68114104"/>
<dbReference type="EMBL" id="VFQX01000053">
    <property type="protein sequence ID" value="KAF0974276.1"/>
    <property type="molecule type" value="Genomic_DNA"/>
</dbReference>
<feature type="region of interest" description="Disordered" evidence="1">
    <location>
        <begin position="873"/>
        <end position="905"/>
    </location>
</feature>